<dbReference type="Proteomes" id="UP000237105">
    <property type="component" value="Unassembled WGS sequence"/>
</dbReference>
<proteinExistence type="predicted"/>
<dbReference type="OrthoDB" id="1750169at2759"/>
<evidence type="ECO:0000313" key="4">
    <source>
        <dbReference type="Proteomes" id="UP000237105"/>
    </source>
</evidence>
<name>A0A2P5DQU0_PARAD</name>
<dbReference type="AlphaFoldDB" id="A0A2P5DQU0"/>
<dbReference type="InterPro" id="IPR015410">
    <property type="entry name" value="DUF1985"/>
</dbReference>
<protein>
    <recommendedName>
        <fullName evidence="2">DUF1985 domain-containing protein</fullName>
    </recommendedName>
</protein>
<dbReference type="PANTHER" id="PTHR48449">
    <property type="entry name" value="DUF1985 DOMAIN-CONTAINING PROTEIN"/>
    <property type="match status" value="1"/>
</dbReference>
<keyword evidence="4" id="KW-1185">Reference proteome</keyword>
<dbReference type="PANTHER" id="PTHR48449:SF1">
    <property type="entry name" value="DUF1985 DOMAIN-CONTAINING PROTEIN"/>
    <property type="match status" value="1"/>
</dbReference>
<evidence type="ECO:0000256" key="1">
    <source>
        <dbReference type="SAM" id="MobiDB-lite"/>
    </source>
</evidence>
<feature type="region of interest" description="Disordered" evidence="1">
    <location>
        <begin position="185"/>
        <end position="232"/>
    </location>
</feature>
<reference evidence="4" key="1">
    <citation type="submission" date="2016-06" db="EMBL/GenBank/DDBJ databases">
        <title>Parallel loss of symbiosis genes in relatives of nitrogen-fixing non-legume Parasponia.</title>
        <authorList>
            <person name="Van Velzen R."/>
            <person name="Holmer R."/>
            <person name="Bu F."/>
            <person name="Rutten L."/>
            <person name="Van Zeijl A."/>
            <person name="Liu W."/>
            <person name="Santuari L."/>
            <person name="Cao Q."/>
            <person name="Sharma T."/>
            <person name="Shen D."/>
            <person name="Roswanjaya Y."/>
            <person name="Wardhani T."/>
            <person name="Kalhor M.S."/>
            <person name="Jansen J."/>
            <person name="Van den Hoogen J."/>
            <person name="Gungor B."/>
            <person name="Hartog M."/>
            <person name="Hontelez J."/>
            <person name="Verver J."/>
            <person name="Yang W.-C."/>
            <person name="Schijlen E."/>
            <person name="Repin R."/>
            <person name="Schilthuizen M."/>
            <person name="Schranz E."/>
            <person name="Heidstra R."/>
            <person name="Miyata K."/>
            <person name="Fedorova E."/>
            <person name="Kohlen W."/>
            <person name="Bisseling T."/>
            <person name="Smit S."/>
            <person name="Geurts R."/>
        </authorList>
    </citation>
    <scope>NUCLEOTIDE SEQUENCE [LARGE SCALE GENOMIC DNA]</scope>
    <source>
        <strain evidence="4">cv. WU1-14</strain>
    </source>
</reference>
<dbReference type="EMBL" id="JXTB01000022">
    <property type="protein sequence ID" value="PON75663.1"/>
    <property type="molecule type" value="Genomic_DNA"/>
</dbReference>
<gene>
    <name evidence="3" type="ORF">PanWU01x14_039230</name>
</gene>
<dbReference type="Pfam" id="PF09331">
    <property type="entry name" value="DUF1985"/>
    <property type="match status" value="1"/>
</dbReference>
<evidence type="ECO:0000259" key="2">
    <source>
        <dbReference type="Pfam" id="PF09331"/>
    </source>
</evidence>
<feature type="domain" description="DUF1985" evidence="2">
    <location>
        <begin position="27"/>
        <end position="112"/>
    </location>
</feature>
<comment type="caution">
    <text evidence="3">The sequence shown here is derived from an EMBL/GenBank/DDBJ whole genome shotgun (WGS) entry which is preliminary data.</text>
</comment>
<evidence type="ECO:0000313" key="3">
    <source>
        <dbReference type="EMBL" id="PON75663.1"/>
    </source>
</evidence>
<sequence>MNPAAYGLWEIENSRILLGQVVQEYVLLREVEQPNEEEMWFDIRGPQLRFSINEFALITGLKCHQYPKITRGEIPGNRILAQFFGSFKTVNREQLDATFHSCNSSNDEDCVKALANRIPKFREKLKKNPNHQSETYHLAGFPFALQPNWKTVQKLVFAQDELELVVLKPTKLERKADYLHKVVKKKKPDKDHPEASGEYVVVAPSNGDDEGHPDPPPQRGGTDTQFIIEDGQ</sequence>
<accession>A0A2P5DQU0</accession>
<organism evidence="3 4">
    <name type="scientific">Parasponia andersonii</name>
    <name type="common">Sponia andersonii</name>
    <dbReference type="NCBI Taxonomy" id="3476"/>
    <lineage>
        <taxon>Eukaryota</taxon>
        <taxon>Viridiplantae</taxon>
        <taxon>Streptophyta</taxon>
        <taxon>Embryophyta</taxon>
        <taxon>Tracheophyta</taxon>
        <taxon>Spermatophyta</taxon>
        <taxon>Magnoliopsida</taxon>
        <taxon>eudicotyledons</taxon>
        <taxon>Gunneridae</taxon>
        <taxon>Pentapetalae</taxon>
        <taxon>rosids</taxon>
        <taxon>fabids</taxon>
        <taxon>Rosales</taxon>
        <taxon>Cannabaceae</taxon>
        <taxon>Parasponia</taxon>
    </lineage>
</organism>